<dbReference type="AlphaFoldDB" id="A0A397Y772"/>
<name>A0A397Y772_BRACM</name>
<evidence type="ECO:0000313" key="2">
    <source>
        <dbReference type="Proteomes" id="UP000264353"/>
    </source>
</evidence>
<dbReference type="EMBL" id="CM010636">
    <property type="protein sequence ID" value="RID46436.1"/>
    <property type="molecule type" value="Genomic_DNA"/>
</dbReference>
<gene>
    <name evidence="1" type="ORF">BRARA_I03096</name>
</gene>
<dbReference type="Proteomes" id="UP000264353">
    <property type="component" value="Chromosome A9"/>
</dbReference>
<reference evidence="1 2" key="1">
    <citation type="submission" date="2018-06" db="EMBL/GenBank/DDBJ databases">
        <title>WGS assembly of Brassica rapa FPsc.</title>
        <authorList>
            <person name="Bowman J."/>
            <person name="Kohchi T."/>
            <person name="Yamato K."/>
            <person name="Jenkins J."/>
            <person name="Shu S."/>
            <person name="Ishizaki K."/>
            <person name="Yamaoka S."/>
            <person name="Nishihama R."/>
            <person name="Nakamura Y."/>
            <person name="Berger F."/>
            <person name="Adam C."/>
            <person name="Aki S."/>
            <person name="Althoff F."/>
            <person name="Araki T."/>
            <person name="Arteaga-Vazquez M."/>
            <person name="Balasubrmanian S."/>
            <person name="Bauer D."/>
            <person name="Boehm C."/>
            <person name="Briginshaw L."/>
            <person name="Caballero-Perez J."/>
            <person name="Catarino B."/>
            <person name="Chen F."/>
            <person name="Chiyoda S."/>
            <person name="Chovatia M."/>
            <person name="Davies K."/>
            <person name="Delmans M."/>
            <person name="Demura T."/>
            <person name="Dierschke T."/>
            <person name="Dolan L."/>
            <person name="Dorantes-Acosta A."/>
            <person name="Eklund D."/>
            <person name="Florent S."/>
            <person name="Flores-Sandoval E."/>
            <person name="Fujiyama A."/>
            <person name="Fukuzawa H."/>
            <person name="Galik B."/>
            <person name="Grimanelli D."/>
            <person name="Grimwood J."/>
            <person name="Grossniklaus U."/>
            <person name="Hamada T."/>
            <person name="Haseloff J."/>
            <person name="Hetherington A."/>
            <person name="Higo A."/>
            <person name="Hirakawa Y."/>
            <person name="Hundley H."/>
            <person name="Ikeda Y."/>
            <person name="Inoue K."/>
            <person name="Inoue S."/>
            <person name="Ishida S."/>
            <person name="Jia Q."/>
            <person name="Kakita M."/>
            <person name="Kanazawa T."/>
            <person name="Kawai Y."/>
            <person name="Kawashima T."/>
            <person name="Kennedy M."/>
            <person name="Kinose K."/>
            <person name="Kinoshita T."/>
            <person name="Kohara Y."/>
            <person name="Koide E."/>
            <person name="Komatsu K."/>
            <person name="Kopischke S."/>
            <person name="Kubo M."/>
            <person name="Kyozuka J."/>
            <person name="Lagercrantz U."/>
            <person name="Lin S."/>
            <person name="Lindquist E."/>
            <person name="Lipzen A."/>
            <person name="Lu C."/>
            <person name="Luna E."/>
            <person name="Martienssen R."/>
            <person name="Minamino N."/>
            <person name="Mizutani M."/>
            <person name="Mizutani M."/>
            <person name="Mochizuki N."/>
            <person name="Monte I."/>
            <person name="Mosher R."/>
            <person name="Nagasaki H."/>
            <person name="Nakagami H."/>
            <person name="Naramoto S."/>
            <person name="Nishitani K."/>
            <person name="Ohtani M."/>
            <person name="Okamoto T."/>
            <person name="Okumura M."/>
            <person name="Phillips J."/>
            <person name="Pollak B."/>
            <person name="Reinders A."/>
            <person name="Roevekamp M."/>
            <person name="Sano R."/>
            <person name="Sawa S."/>
            <person name="Schmid M."/>
            <person name="Shirakawa M."/>
            <person name="Solano R."/>
            <person name="Spunde A."/>
            <person name="Suetsugu N."/>
            <person name="Sugano S."/>
            <person name="Sugiyama A."/>
            <person name="Sun R."/>
            <person name="Suzuki Y."/>
            <person name="Takenaka M."/>
            <person name="Takezawa D."/>
            <person name="Tomogane H."/>
            <person name="Tsuzuki M."/>
            <person name="Ueda T."/>
            <person name="Umeda M."/>
            <person name="Ward J."/>
            <person name="Watanabe Y."/>
            <person name="Yazaki K."/>
            <person name="Yokoyama R."/>
            <person name="Yoshitake Y."/>
            <person name="Yotsui I."/>
            <person name="Zachgo S."/>
            <person name="Schmutz J."/>
        </authorList>
    </citation>
    <scope>NUCLEOTIDE SEQUENCE [LARGE SCALE GENOMIC DNA]</scope>
    <source>
        <strain evidence="2">cv. B-3</strain>
    </source>
</reference>
<evidence type="ECO:0000313" key="1">
    <source>
        <dbReference type="EMBL" id="RID46436.1"/>
    </source>
</evidence>
<protein>
    <submittedName>
        <fullName evidence="1">Uncharacterized protein</fullName>
    </submittedName>
</protein>
<organism evidence="1 2">
    <name type="scientific">Brassica campestris</name>
    <name type="common">Field mustard</name>
    <dbReference type="NCBI Taxonomy" id="3711"/>
    <lineage>
        <taxon>Eukaryota</taxon>
        <taxon>Viridiplantae</taxon>
        <taxon>Streptophyta</taxon>
        <taxon>Embryophyta</taxon>
        <taxon>Tracheophyta</taxon>
        <taxon>Spermatophyta</taxon>
        <taxon>Magnoliopsida</taxon>
        <taxon>eudicotyledons</taxon>
        <taxon>Gunneridae</taxon>
        <taxon>Pentapetalae</taxon>
        <taxon>rosids</taxon>
        <taxon>malvids</taxon>
        <taxon>Brassicales</taxon>
        <taxon>Brassicaceae</taxon>
        <taxon>Brassiceae</taxon>
        <taxon>Brassica</taxon>
    </lineage>
</organism>
<sequence>MSKKNTAKGGTFIGLEMLIIDDTGQVDSVLLMTFFTPSTNSNQRFFIQLIFYTKQWKSSYKKILHSINL</sequence>
<proteinExistence type="predicted"/>
<accession>A0A397Y772</accession>